<dbReference type="EMBL" id="CP132508">
    <property type="protein sequence ID" value="WPD18145.1"/>
    <property type="molecule type" value="Genomic_DNA"/>
</dbReference>
<accession>A0ABZ0QKV6</accession>
<evidence type="ECO:0000256" key="6">
    <source>
        <dbReference type="ARBA" id="ARBA00022989"/>
    </source>
</evidence>
<sequence length="128" mass="12515">MGSVGLPEILLIAAVALVIFGPARLPEVGRAVGRAMREFRSAMRGIDEDEPAATGGPSARGRGVRRDDPALDLQDGAGERDAAGGSAATPRGGEVAGAGAAAAQGGNAGASGVAPAEDRGERRQGSAG</sequence>
<keyword evidence="8 9" id="KW-0472">Membrane</keyword>
<comment type="subunit">
    <text evidence="9">Forms a complex with TatC.</text>
</comment>
<keyword evidence="4 9" id="KW-0812">Transmembrane</keyword>
<protein>
    <recommendedName>
        <fullName evidence="9">Sec-independent protein translocase protein TatA</fullName>
    </recommendedName>
</protein>
<evidence type="ECO:0000256" key="9">
    <source>
        <dbReference type="HAMAP-Rule" id="MF_00236"/>
    </source>
</evidence>
<keyword evidence="7 9" id="KW-0811">Translocation</keyword>
<dbReference type="NCBIfam" id="TIGR01411">
    <property type="entry name" value="tatAE"/>
    <property type="match status" value="1"/>
</dbReference>
<dbReference type="InterPro" id="IPR006312">
    <property type="entry name" value="TatA/E"/>
</dbReference>
<evidence type="ECO:0000313" key="11">
    <source>
        <dbReference type="EMBL" id="WPD18145.1"/>
    </source>
</evidence>
<evidence type="ECO:0000256" key="5">
    <source>
        <dbReference type="ARBA" id="ARBA00022927"/>
    </source>
</evidence>
<dbReference type="Gene3D" id="1.20.5.3310">
    <property type="match status" value="1"/>
</dbReference>
<reference evidence="11 12" key="1">
    <citation type="submission" date="2023-08" db="EMBL/GenBank/DDBJ databases">
        <title>Genome sequence of Thermaerobacter compostii strain Ins1, a spore-forming filamentous bacterium isolated from a deep geothermal reservoir.</title>
        <authorList>
            <person name="Bregnard D."/>
            <person name="Gonzalez D."/>
            <person name="Junier P."/>
        </authorList>
    </citation>
    <scope>NUCLEOTIDE SEQUENCE [LARGE SCALE GENOMIC DNA]</scope>
    <source>
        <strain evidence="11 12">Ins1</strain>
    </source>
</reference>
<dbReference type="Pfam" id="PF02416">
    <property type="entry name" value="TatA_B_E"/>
    <property type="match status" value="1"/>
</dbReference>
<keyword evidence="5 9" id="KW-0653">Protein transport</keyword>
<dbReference type="RefSeq" id="WP_318750010.1">
    <property type="nucleotide sequence ID" value="NZ_CP132508.1"/>
</dbReference>
<comment type="function">
    <text evidence="9">Part of the twin-arginine translocation (Tat) system that transports large folded proteins containing a characteristic twin-arginine motif in their signal peptide across membranes. TatA could form the protein-conducting channel of the Tat system.</text>
</comment>
<dbReference type="HAMAP" id="MF_00236">
    <property type="entry name" value="TatA_E"/>
    <property type="match status" value="1"/>
</dbReference>
<evidence type="ECO:0000313" key="12">
    <source>
        <dbReference type="Proteomes" id="UP001304683"/>
    </source>
</evidence>
<dbReference type="PANTHER" id="PTHR42982:SF1">
    <property type="entry name" value="SEC-INDEPENDENT PROTEIN TRANSLOCASE PROTEIN TATA"/>
    <property type="match status" value="1"/>
</dbReference>
<dbReference type="Proteomes" id="UP001304683">
    <property type="component" value="Chromosome"/>
</dbReference>
<dbReference type="PRINTS" id="PR01506">
    <property type="entry name" value="TATBPROTEIN"/>
</dbReference>
<proteinExistence type="inferred from homology"/>
<dbReference type="PANTHER" id="PTHR42982">
    <property type="entry name" value="SEC-INDEPENDENT PROTEIN TRANSLOCASE PROTEIN TATA"/>
    <property type="match status" value="1"/>
</dbReference>
<keyword evidence="3 9" id="KW-1003">Cell membrane</keyword>
<keyword evidence="12" id="KW-1185">Reference proteome</keyword>
<comment type="similarity">
    <text evidence="9">Belongs to the TatA/E family.</text>
</comment>
<feature type="region of interest" description="Disordered" evidence="10">
    <location>
        <begin position="42"/>
        <end position="128"/>
    </location>
</feature>
<evidence type="ECO:0000256" key="7">
    <source>
        <dbReference type="ARBA" id="ARBA00023010"/>
    </source>
</evidence>
<name>A0ABZ0QKV6_9FIRM</name>
<evidence type="ECO:0000256" key="2">
    <source>
        <dbReference type="ARBA" id="ARBA00022448"/>
    </source>
</evidence>
<evidence type="ECO:0000256" key="3">
    <source>
        <dbReference type="ARBA" id="ARBA00022475"/>
    </source>
</evidence>
<evidence type="ECO:0000256" key="1">
    <source>
        <dbReference type="ARBA" id="ARBA00004162"/>
    </source>
</evidence>
<feature type="compositionally biased region" description="Basic and acidic residues" evidence="10">
    <location>
        <begin position="116"/>
        <end position="128"/>
    </location>
</feature>
<dbReference type="NCBIfam" id="NF011430">
    <property type="entry name" value="PRK14861.1"/>
    <property type="match status" value="1"/>
</dbReference>
<feature type="compositionally biased region" description="Low complexity" evidence="10">
    <location>
        <begin position="97"/>
        <end position="114"/>
    </location>
</feature>
<evidence type="ECO:0000256" key="10">
    <source>
        <dbReference type="SAM" id="MobiDB-lite"/>
    </source>
</evidence>
<comment type="subcellular location">
    <subcellularLocation>
        <location evidence="1 9">Cell membrane</location>
        <topology evidence="1 9">Single-pass membrane protein</topology>
    </subcellularLocation>
</comment>
<dbReference type="InterPro" id="IPR003369">
    <property type="entry name" value="TatA/B/E"/>
</dbReference>
<evidence type="ECO:0000256" key="4">
    <source>
        <dbReference type="ARBA" id="ARBA00022692"/>
    </source>
</evidence>
<evidence type="ECO:0000256" key="8">
    <source>
        <dbReference type="ARBA" id="ARBA00023136"/>
    </source>
</evidence>
<keyword evidence="2 9" id="KW-0813">Transport</keyword>
<organism evidence="11 12">
    <name type="scientific">Thermaerobacter composti</name>
    <dbReference type="NCBI Taxonomy" id="554949"/>
    <lineage>
        <taxon>Bacteria</taxon>
        <taxon>Bacillati</taxon>
        <taxon>Bacillota</taxon>
        <taxon>Clostridia</taxon>
        <taxon>Eubacteriales</taxon>
        <taxon>Clostridiales Family XVII. Incertae Sedis</taxon>
        <taxon>Thermaerobacter</taxon>
    </lineage>
</organism>
<gene>
    <name evidence="9" type="primary">tatA</name>
    <name evidence="11" type="ORF">Q5761_07030</name>
</gene>
<keyword evidence="6 9" id="KW-1133">Transmembrane helix</keyword>